<evidence type="ECO:0000256" key="6">
    <source>
        <dbReference type="ARBA" id="ARBA00023136"/>
    </source>
</evidence>
<keyword evidence="3" id="KW-1003">Cell membrane</keyword>
<dbReference type="Proteomes" id="UP001183629">
    <property type="component" value="Unassembled WGS sequence"/>
</dbReference>
<accession>A0AAE3ZK52</accession>
<keyword evidence="9" id="KW-0762">Sugar transport</keyword>
<dbReference type="Pfam" id="PF00528">
    <property type="entry name" value="BPD_transp_1"/>
    <property type="match status" value="1"/>
</dbReference>
<feature type="transmembrane region" description="Helical" evidence="7">
    <location>
        <begin position="221"/>
        <end position="247"/>
    </location>
</feature>
<evidence type="ECO:0000256" key="2">
    <source>
        <dbReference type="ARBA" id="ARBA00022448"/>
    </source>
</evidence>
<dbReference type="PROSITE" id="PS50928">
    <property type="entry name" value="ABC_TM1"/>
    <property type="match status" value="1"/>
</dbReference>
<sequence length="262" mass="28213">MKLLHPVTGGALAILFLFPLLWSGYASVRTADGFGLENYARLFTDDSGIRLYHVVNSLTVALLTVGGTLLVATLGGYAFGRFSFPGRDALFLVTLAILMVPYATVLIALYVLLGWIGLEDSLVGLSLVLIMFQLPFAIFMMRNSFAAIPPELEESAQVDGASSVGVLTRVLLPAVRPGLVTVALFAFLSSWSEFFAPLILLNSTDRFTLTLAVVNMRTATFGAIDYAALEAGVTLMALPCLLLFVLLQRSYVRGFMSGALRG</sequence>
<evidence type="ECO:0000256" key="4">
    <source>
        <dbReference type="ARBA" id="ARBA00022692"/>
    </source>
</evidence>
<evidence type="ECO:0000256" key="7">
    <source>
        <dbReference type="RuleBase" id="RU363032"/>
    </source>
</evidence>
<dbReference type="PANTHER" id="PTHR43744">
    <property type="entry name" value="ABC TRANSPORTER PERMEASE PROTEIN MG189-RELATED-RELATED"/>
    <property type="match status" value="1"/>
</dbReference>
<feature type="transmembrane region" description="Helical" evidence="7">
    <location>
        <begin position="89"/>
        <end position="116"/>
    </location>
</feature>
<comment type="caution">
    <text evidence="9">The sequence shown here is derived from an EMBL/GenBank/DDBJ whole genome shotgun (WGS) entry which is preliminary data.</text>
</comment>
<dbReference type="SUPFAM" id="SSF161098">
    <property type="entry name" value="MetI-like"/>
    <property type="match status" value="1"/>
</dbReference>
<gene>
    <name evidence="9" type="ORF">J2S44_000385</name>
</gene>
<keyword evidence="4 7" id="KW-0812">Transmembrane</keyword>
<keyword evidence="5 7" id="KW-1133">Transmembrane helix</keyword>
<feature type="domain" description="ABC transmembrane type-1" evidence="8">
    <location>
        <begin position="54"/>
        <end position="247"/>
    </location>
</feature>
<dbReference type="GO" id="GO:0055085">
    <property type="term" value="P:transmembrane transport"/>
    <property type="evidence" value="ECO:0007669"/>
    <property type="project" value="InterPro"/>
</dbReference>
<dbReference type="GO" id="GO:0005886">
    <property type="term" value="C:plasma membrane"/>
    <property type="evidence" value="ECO:0007669"/>
    <property type="project" value="UniProtKB-SubCell"/>
</dbReference>
<evidence type="ECO:0000259" key="8">
    <source>
        <dbReference type="PROSITE" id="PS50928"/>
    </source>
</evidence>
<dbReference type="RefSeq" id="WP_310408414.1">
    <property type="nucleotide sequence ID" value="NZ_JAVDYC010000001.1"/>
</dbReference>
<feature type="transmembrane region" description="Helical" evidence="7">
    <location>
        <begin position="50"/>
        <end position="77"/>
    </location>
</feature>
<comment type="similarity">
    <text evidence="7">Belongs to the binding-protein-dependent transport system permease family.</text>
</comment>
<dbReference type="AlphaFoldDB" id="A0AAE3ZK52"/>
<comment type="subcellular location">
    <subcellularLocation>
        <location evidence="1 7">Cell membrane</location>
        <topology evidence="1 7">Multi-pass membrane protein</topology>
    </subcellularLocation>
</comment>
<dbReference type="Gene3D" id="1.10.3720.10">
    <property type="entry name" value="MetI-like"/>
    <property type="match status" value="1"/>
</dbReference>
<organism evidence="9 10">
    <name type="scientific">Catenuloplanes niger</name>
    <dbReference type="NCBI Taxonomy" id="587534"/>
    <lineage>
        <taxon>Bacteria</taxon>
        <taxon>Bacillati</taxon>
        <taxon>Actinomycetota</taxon>
        <taxon>Actinomycetes</taxon>
        <taxon>Micromonosporales</taxon>
        <taxon>Micromonosporaceae</taxon>
        <taxon>Catenuloplanes</taxon>
    </lineage>
</organism>
<protein>
    <submittedName>
        <fullName evidence="9">Multiple sugar transport system permease protein</fullName>
    </submittedName>
</protein>
<keyword evidence="6 7" id="KW-0472">Membrane</keyword>
<dbReference type="CDD" id="cd06261">
    <property type="entry name" value="TM_PBP2"/>
    <property type="match status" value="1"/>
</dbReference>
<dbReference type="InterPro" id="IPR000515">
    <property type="entry name" value="MetI-like"/>
</dbReference>
<dbReference type="PANTHER" id="PTHR43744:SF12">
    <property type="entry name" value="ABC TRANSPORTER PERMEASE PROTEIN MG189-RELATED"/>
    <property type="match status" value="1"/>
</dbReference>
<keyword evidence="2 7" id="KW-0813">Transport</keyword>
<evidence type="ECO:0000313" key="9">
    <source>
        <dbReference type="EMBL" id="MDR7320135.1"/>
    </source>
</evidence>
<evidence type="ECO:0000256" key="5">
    <source>
        <dbReference type="ARBA" id="ARBA00022989"/>
    </source>
</evidence>
<name>A0AAE3ZK52_9ACTN</name>
<evidence type="ECO:0000313" key="10">
    <source>
        <dbReference type="Proteomes" id="UP001183629"/>
    </source>
</evidence>
<evidence type="ECO:0000256" key="3">
    <source>
        <dbReference type="ARBA" id="ARBA00022475"/>
    </source>
</evidence>
<evidence type="ECO:0000256" key="1">
    <source>
        <dbReference type="ARBA" id="ARBA00004651"/>
    </source>
</evidence>
<dbReference type="EMBL" id="JAVDYC010000001">
    <property type="protein sequence ID" value="MDR7320135.1"/>
    <property type="molecule type" value="Genomic_DNA"/>
</dbReference>
<reference evidence="9 10" key="1">
    <citation type="submission" date="2023-07" db="EMBL/GenBank/DDBJ databases">
        <title>Sequencing the genomes of 1000 actinobacteria strains.</title>
        <authorList>
            <person name="Klenk H.-P."/>
        </authorList>
    </citation>
    <scope>NUCLEOTIDE SEQUENCE [LARGE SCALE GENOMIC DNA]</scope>
    <source>
        <strain evidence="9 10">DSM 44711</strain>
    </source>
</reference>
<proteinExistence type="inferred from homology"/>
<feature type="transmembrane region" description="Helical" evidence="7">
    <location>
        <begin position="122"/>
        <end position="141"/>
    </location>
</feature>
<keyword evidence="10" id="KW-1185">Reference proteome</keyword>
<dbReference type="InterPro" id="IPR035906">
    <property type="entry name" value="MetI-like_sf"/>
</dbReference>
<feature type="transmembrane region" description="Helical" evidence="7">
    <location>
        <begin position="179"/>
        <end position="201"/>
    </location>
</feature>